<gene>
    <name evidence="14" type="ORF">FGO68_gene13498</name>
</gene>
<evidence type="ECO:0000256" key="12">
    <source>
        <dbReference type="ARBA" id="ARBA00093271"/>
    </source>
</evidence>
<dbReference type="EMBL" id="RRYP01015444">
    <property type="protein sequence ID" value="TNV75499.1"/>
    <property type="molecule type" value="Genomic_DNA"/>
</dbReference>
<dbReference type="Pfam" id="PF01725">
    <property type="entry name" value="Ham1p_like"/>
    <property type="match status" value="1"/>
</dbReference>
<feature type="binding site" evidence="13">
    <location>
        <position position="76"/>
    </location>
    <ligand>
        <name>Mg(2+)</name>
        <dbReference type="ChEBI" id="CHEBI:18420"/>
    </ligand>
</feature>
<keyword evidence="6 13" id="KW-0378">Hydrolase</keyword>
<keyword evidence="4 13" id="KW-0479">Metal-binding</keyword>
<comment type="catalytic activity">
    <reaction evidence="11">
        <text>dITP + H2O = dIMP + diphosphate + H(+)</text>
        <dbReference type="Rhea" id="RHEA:28342"/>
        <dbReference type="ChEBI" id="CHEBI:15377"/>
        <dbReference type="ChEBI" id="CHEBI:15378"/>
        <dbReference type="ChEBI" id="CHEBI:33019"/>
        <dbReference type="ChEBI" id="CHEBI:61194"/>
        <dbReference type="ChEBI" id="CHEBI:61382"/>
        <dbReference type="EC" id="3.6.1.66"/>
    </reaction>
    <physiologicalReaction direction="left-to-right" evidence="11">
        <dbReference type="Rhea" id="RHEA:28343"/>
    </physiologicalReaction>
</comment>
<comment type="cofactor">
    <cofactor evidence="13">
        <name>Mg(2+)</name>
        <dbReference type="ChEBI" id="CHEBI:18420"/>
    </cofactor>
    <cofactor evidence="13">
        <name>Mn(2+)</name>
        <dbReference type="ChEBI" id="CHEBI:29035"/>
    </cofactor>
    <text evidence="13">Binds 1 divalent metal cation per subunit; can use either Mg(2+) or Mn(2+).</text>
</comment>
<dbReference type="AlphaFoldDB" id="A0A8J8SYG0"/>
<feature type="binding site" evidence="13">
    <location>
        <position position="47"/>
    </location>
    <ligand>
        <name>Mg(2+)</name>
        <dbReference type="ChEBI" id="CHEBI:18420"/>
    </ligand>
</feature>
<dbReference type="GO" id="GO:0000166">
    <property type="term" value="F:nucleotide binding"/>
    <property type="evidence" value="ECO:0007669"/>
    <property type="project" value="UniProtKB-KW"/>
</dbReference>
<comment type="caution">
    <text evidence="13">Lacks conserved residue(s) required for the propagation of feature annotation.</text>
</comment>
<name>A0A8J8SYG0_HALGN</name>
<dbReference type="Proteomes" id="UP000785679">
    <property type="component" value="Unassembled WGS sequence"/>
</dbReference>
<proteinExistence type="inferred from homology"/>
<dbReference type="HAMAP" id="MF_03148">
    <property type="entry name" value="HAM1_NTPase"/>
    <property type="match status" value="1"/>
</dbReference>
<feature type="binding site" evidence="13">
    <location>
        <position position="59"/>
    </location>
    <ligand>
        <name>ITP</name>
        <dbReference type="ChEBI" id="CHEBI:61402"/>
    </ligand>
</feature>
<keyword evidence="5 13" id="KW-0547">Nucleotide-binding</keyword>
<evidence type="ECO:0000256" key="7">
    <source>
        <dbReference type="ARBA" id="ARBA00022842"/>
    </source>
</evidence>
<dbReference type="GO" id="GO:0005737">
    <property type="term" value="C:cytoplasm"/>
    <property type="evidence" value="ECO:0007669"/>
    <property type="project" value="UniProtKB-SubCell"/>
</dbReference>
<keyword evidence="15" id="KW-1185">Reference proteome</keyword>
<feature type="binding site" evidence="13">
    <location>
        <position position="176"/>
    </location>
    <ligand>
        <name>ITP</name>
        <dbReference type="ChEBI" id="CHEBI:61402"/>
    </ligand>
</feature>
<evidence type="ECO:0000256" key="6">
    <source>
        <dbReference type="ARBA" id="ARBA00022801"/>
    </source>
</evidence>
<dbReference type="CDD" id="cd00515">
    <property type="entry name" value="HAM1"/>
    <property type="match status" value="1"/>
</dbReference>
<keyword evidence="8 13" id="KW-0546">Nucleotide metabolism</keyword>
<dbReference type="InterPro" id="IPR002637">
    <property type="entry name" value="RdgB/HAM1"/>
</dbReference>
<dbReference type="InterPro" id="IPR027502">
    <property type="entry name" value="ITPase"/>
</dbReference>
<comment type="similarity">
    <text evidence="2 13">Belongs to the HAM1 NTPase family.</text>
</comment>
<comment type="function">
    <text evidence="9">Pyrophosphatase that hydrolyzes the non-canonical purine nucleotides inosine triphosphate (ITP), deoxyinosine triphosphate (dITP) as well as 2'-deoxy-N-6-hydroxylaminopurine triphosphate (dHAPTP) and xanthosine 5'-triphosphate (XTP) to their respective monophosphate derivatives. The enzyme does not distinguish between the deoxy- and ribose forms. Probably excludes non-canonical purines from RNA and DNA precursor pools, thus preventing their incorporation into RNA and DNA and avoiding chromosomal lesions.</text>
</comment>
<dbReference type="Gene3D" id="3.90.950.10">
    <property type="match status" value="1"/>
</dbReference>
<feature type="binding site" evidence="13">
    <location>
        <begin position="13"/>
        <end position="18"/>
    </location>
    <ligand>
        <name>ITP</name>
        <dbReference type="ChEBI" id="CHEBI:61402"/>
    </ligand>
</feature>
<evidence type="ECO:0000313" key="15">
    <source>
        <dbReference type="Proteomes" id="UP000785679"/>
    </source>
</evidence>
<evidence type="ECO:0000313" key="14">
    <source>
        <dbReference type="EMBL" id="TNV75499.1"/>
    </source>
</evidence>
<dbReference type="InterPro" id="IPR029001">
    <property type="entry name" value="ITPase-like_fam"/>
</dbReference>
<dbReference type="GO" id="GO:0009117">
    <property type="term" value="P:nucleotide metabolic process"/>
    <property type="evidence" value="ECO:0007669"/>
    <property type="project" value="UniProtKB-KW"/>
</dbReference>
<dbReference type="SUPFAM" id="SSF52972">
    <property type="entry name" value="ITPase-like"/>
    <property type="match status" value="1"/>
</dbReference>
<dbReference type="PANTHER" id="PTHR11067:SF9">
    <property type="entry name" value="INOSINE TRIPHOSPHATE PYROPHOSPHATASE"/>
    <property type="match status" value="1"/>
</dbReference>
<protein>
    <recommendedName>
        <fullName evidence="13">Inosine triphosphate pyrophosphatase</fullName>
        <shortName evidence="13">ITPase</shortName>
        <shortName evidence="13">Inosine triphosphatase</shortName>
        <ecNumber evidence="13">3.6.1.66</ecNumber>
    </recommendedName>
    <alternativeName>
        <fullName evidence="13">Non-canonical purine NTP pyrophosphatase</fullName>
    </alternativeName>
    <alternativeName>
        <fullName evidence="13">Non-standard purine NTP pyrophosphatase</fullName>
    </alternativeName>
    <alternativeName>
        <fullName evidence="13">Nucleoside-triphosphate diphosphatase</fullName>
    </alternativeName>
    <alternativeName>
        <fullName evidence="13">Nucleoside-triphosphate pyrophosphatase</fullName>
        <shortName evidence="13">NTPase</shortName>
    </alternativeName>
    <alternativeName>
        <fullName evidence="13">XTP/dITP diphosphatase</fullName>
    </alternativeName>
</protein>
<dbReference type="FunFam" id="3.90.950.10:FF:000003">
    <property type="entry name" value="Inosine triphosphate pyrophosphatase"/>
    <property type="match status" value="1"/>
</dbReference>
<evidence type="ECO:0000256" key="1">
    <source>
        <dbReference type="ARBA" id="ARBA00004496"/>
    </source>
</evidence>
<dbReference type="OrthoDB" id="6288734at2759"/>
<dbReference type="GO" id="GO:0035870">
    <property type="term" value="F:dITP diphosphatase activity"/>
    <property type="evidence" value="ECO:0007669"/>
    <property type="project" value="UniProtKB-UniRule"/>
</dbReference>
<evidence type="ECO:0000256" key="13">
    <source>
        <dbReference type="HAMAP-Rule" id="MF_03148"/>
    </source>
</evidence>
<keyword evidence="13" id="KW-0464">Manganese</keyword>
<evidence type="ECO:0000256" key="8">
    <source>
        <dbReference type="ARBA" id="ARBA00023080"/>
    </source>
</evidence>
<evidence type="ECO:0000256" key="11">
    <source>
        <dbReference type="ARBA" id="ARBA00093255"/>
    </source>
</evidence>
<reference evidence="14" key="1">
    <citation type="submission" date="2019-06" db="EMBL/GenBank/DDBJ databases">
        <authorList>
            <person name="Zheng W."/>
        </authorList>
    </citation>
    <scope>NUCLEOTIDE SEQUENCE</scope>
    <source>
        <strain evidence="14">QDHG01</strain>
    </source>
</reference>
<evidence type="ECO:0000256" key="3">
    <source>
        <dbReference type="ARBA" id="ARBA00022490"/>
    </source>
</evidence>
<feature type="binding site" evidence="13">
    <location>
        <begin position="152"/>
        <end position="155"/>
    </location>
    <ligand>
        <name>ITP</name>
        <dbReference type="ChEBI" id="CHEBI:61402"/>
    </ligand>
</feature>
<dbReference type="PANTHER" id="PTHR11067">
    <property type="entry name" value="INOSINE TRIPHOSPHATE PYROPHOSPHATASE/HAM1 PROTEIN"/>
    <property type="match status" value="1"/>
</dbReference>
<keyword evidence="7 13" id="KW-0460">Magnesium</keyword>
<dbReference type="GO" id="GO:0036222">
    <property type="term" value="F:XTP diphosphatase activity"/>
    <property type="evidence" value="ECO:0007669"/>
    <property type="project" value="UniProtKB-UniRule"/>
</dbReference>
<organism evidence="14 15">
    <name type="scientific">Halteria grandinella</name>
    <dbReference type="NCBI Taxonomy" id="5974"/>
    <lineage>
        <taxon>Eukaryota</taxon>
        <taxon>Sar</taxon>
        <taxon>Alveolata</taxon>
        <taxon>Ciliophora</taxon>
        <taxon>Intramacronucleata</taxon>
        <taxon>Spirotrichea</taxon>
        <taxon>Stichotrichia</taxon>
        <taxon>Sporadotrichida</taxon>
        <taxon>Halteriidae</taxon>
        <taxon>Halteria</taxon>
    </lineage>
</organism>
<evidence type="ECO:0000256" key="2">
    <source>
        <dbReference type="ARBA" id="ARBA00008023"/>
    </source>
</evidence>
<sequence>MKGAKSIALTFVTGNPNKLLEFQQIFKIHSNLQSLYTVTNSPIDLDELQGDSDFVALRKVQLASSLLPNTPVIIEDVSLNFTALNGLPGPYIKTFLSKLGREGLYSLIEHQKDKSAVAQCIYAYQRSPRDEARLFIGECRGQIVRPRGGTKFGWDPIFMPDDGNGETFGEMDPELKNKISHRAKALKQVADFLVEEHIRIRL</sequence>
<feature type="binding site" evidence="13">
    <location>
        <begin position="181"/>
        <end position="182"/>
    </location>
    <ligand>
        <name>ITP</name>
        <dbReference type="ChEBI" id="CHEBI:61402"/>
    </ligand>
</feature>
<comment type="subcellular location">
    <subcellularLocation>
        <location evidence="1 13">Cytoplasm</location>
    </subcellularLocation>
</comment>
<evidence type="ECO:0000256" key="9">
    <source>
        <dbReference type="ARBA" id="ARBA00054940"/>
    </source>
</evidence>
<accession>A0A8J8SYG0</accession>
<comment type="function">
    <text evidence="13">Pyrophosphatase that hydrolyzes non-canonical purine nucleotides such as inosine triphosphate (ITP), deoxyinosine triphosphate (dITP) or xanthosine 5'-triphosphate (XTP) to their respective monophosphate derivatives. The enzyme does not distinguish between the deoxy- and ribose forms. Probably excludes non-canonical purines from RNA and DNA precursor pools, thus preventing their incorporation into RNA and DNA and avoiding chromosomal lesions.</text>
</comment>
<evidence type="ECO:0000256" key="5">
    <source>
        <dbReference type="ARBA" id="ARBA00022741"/>
    </source>
</evidence>
<keyword evidence="3 13" id="KW-0963">Cytoplasm</keyword>
<comment type="catalytic activity">
    <reaction evidence="13">
        <text>XTP + H2O = XMP + diphosphate + H(+)</text>
        <dbReference type="Rhea" id="RHEA:28610"/>
        <dbReference type="ChEBI" id="CHEBI:15377"/>
        <dbReference type="ChEBI" id="CHEBI:15378"/>
        <dbReference type="ChEBI" id="CHEBI:33019"/>
        <dbReference type="ChEBI" id="CHEBI:57464"/>
        <dbReference type="ChEBI" id="CHEBI:61314"/>
        <dbReference type="EC" id="3.6.1.66"/>
    </reaction>
</comment>
<comment type="subunit">
    <text evidence="13">Homodimer.</text>
</comment>
<comment type="catalytic activity">
    <reaction evidence="12">
        <text>N(6)-hydroxy-dATP + H2O = N(6)-hydroxy-dAMP + diphosphate + H(+)</text>
        <dbReference type="Rhea" id="RHEA:83971"/>
        <dbReference type="ChEBI" id="CHEBI:15377"/>
        <dbReference type="ChEBI" id="CHEBI:15378"/>
        <dbReference type="ChEBI" id="CHEBI:33019"/>
        <dbReference type="ChEBI" id="CHEBI:233529"/>
        <dbReference type="ChEBI" id="CHEBI:233530"/>
    </reaction>
    <physiologicalReaction direction="left-to-right" evidence="12">
        <dbReference type="Rhea" id="RHEA:83972"/>
    </physiologicalReaction>
</comment>
<comment type="catalytic activity">
    <reaction evidence="10">
        <text>ITP + H2O = IMP + diphosphate + H(+)</text>
        <dbReference type="Rhea" id="RHEA:29399"/>
        <dbReference type="ChEBI" id="CHEBI:15377"/>
        <dbReference type="ChEBI" id="CHEBI:15378"/>
        <dbReference type="ChEBI" id="CHEBI:33019"/>
        <dbReference type="ChEBI" id="CHEBI:58053"/>
        <dbReference type="ChEBI" id="CHEBI:61402"/>
        <dbReference type="EC" id="3.6.1.66"/>
    </reaction>
    <physiologicalReaction direction="left-to-right" evidence="10">
        <dbReference type="Rhea" id="RHEA:29400"/>
    </physiologicalReaction>
</comment>
<dbReference type="EC" id="3.6.1.66" evidence="13"/>
<dbReference type="GO" id="GO:0046872">
    <property type="term" value="F:metal ion binding"/>
    <property type="evidence" value="ECO:0007669"/>
    <property type="project" value="UniProtKB-KW"/>
</dbReference>
<evidence type="ECO:0000256" key="4">
    <source>
        <dbReference type="ARBA" id="ARBA00022723"/>
    </source>
</evidence>
<dbReference type="GO" id="GO:0009204">
    <property type="term" value="P:deoxyribonucleoside triphosphate catabolic process"/>
    <property type="evidence" value="ECO:0007669"/>
    <property type="project" value="UniProtKB-UniRule"/>
</dbReference>
<evidence type="ECO:0000256" key="10">
    <source>
        <dbReference type="ARBA" id="ARBA00093218"/>
    </source>
</evidence>
<comment type="caution">
    <text evidence="14">The sequence shown here is derived from an EMBL/GenBank/DDBJ whole genome shotgun (WGS) entry which is preliminary data.</text>
</comment>
<dbReference type="GO" id="GO:0036220">
    <property type="term" value="F:ITP diphosphatase activity"/>
    <property type="evidence" value="ECO:0007669"/>
    <property type="project" value="UniProtKB-UniRule"/>
</dbReference>